<dbReference type="PROSITE" id="PS52029">
    <property type="entry name" value="LD_TPASE"/>
    <property type="match status" value="1"/>
</dbReference>
<keyword evidence="3" id="KW-0328">Glycosyltransferase</keyword>
<dbReference type="GO" id="GO:0018104">
    <property type="term" value="P:peptidoglycan-protein cross-linking"/>
    <property type="evidence" value="ECO:0007669"/>
    <property type="project" value="TreeGrafter"/>
</dbReference>
<accession>A0A5D4RDM0</accession>
<evidence type="ECO:0000256" key="6">
    <source>
        <dbReference type="ARBA" id="ARBA00022960"/>
    </source>
</evidence>
<dbReference type="FunFam" id="2.40.440.10:FF:000003">
    <property type="entry name" value="L,D-transpeptidase YciB"/>
    <property type="match status" value="1"/>
</dbReference>
<dbReference type="Pfam" id="PF03734">
    <property type="entry name" value="YkuD"/>
    <property type="match status" value="1"/>
</dbReference>
<dbReference type="PANTHER" id="PTHR30582:SF4">
    <property type="entry name" value="L,D-TRANSPEPTIDASE YQJB-RELATED"/>
    <property type="match status" value="1"/>
</dbReference>
<dbReference type="InterPro" id="IPR050979">
    <property type="entry name" value="LD-transpeptidase"/>
</dbReference>
<keyword evidence="4" id="KW-0808">Transferase</keyword>
<evidence type="ECO:0000256" key="1">
    <source>
        <dbReference type="ARBA" id="ARBA00004752"/>
    </source>
</evidence>
<reference evidence="12 13" key="1">
    <citation type="submission" date="2019-08" db="EMBL/GenBank/DDBJ databases">
        <title>Bacillus genomes from the desert of Cuatro Cienegas, Coahuila.</title>
        <authorList>
            <person name="Olmedo-Alvarez G."/>
        </authorList>
    </citation>
    <scope>NUCLEOTIDE SEQUENCE [LARGE SCALE GENOMIC DNA]</scope>
    <source>
        <strain evidence="12 13">CH446_14T</strain>
    </source>
</reference>
<comment type="similarity">
    <text evidence="2">Belongs to the YkuD family.</text>
</comment>
<dbReference type="GO" id="GO:0016757">
    <property type="term" value="F:glycosyltransferase activity"/>
    <property type="evidence" value="ECO:0007669"/>
    <property type="project" value="UniProtKB-KW"/>
</dbReference>
<evidence type="ECO:0000256" key="10">
    <source>
        <dbReference type="PROSITE-ProRule" id="PRU01373"/>
    </source>
</evidence>
<proteinExistence type="inferred from homology"/>
<evidence type="ECO:0000313" key="13">
    <source>
        <dbReference type="Proteomes" id="UP000322139"/>
    </source>
</evidence>
<dbReference type="PANTHER" id="PTHR30582">
    <property type="entry name" value="L,D-TRANSPEPTIDASE"/>
    <property type="match status" value="1"/>
</dbReference>
<dbReference type="GO" id="GO:0005576">
    <property type="term" value="C:extracellular region"/>
    <property type="evidence" value="ECO:0007669"/>
    <property type="project" value="TreeGrafter"/>
</dbReference>
<evidence type="ECO:0000313" key="12">
    <source>
        <dbReference type="EMBL" id="TYS49407.1"/>
    </source>
</evidence>
<feature type="active site" description="Nucleophile" evidence="10">
    <location>
        <position position="129"/>
    </location>
</feature>
<dbReference type="GO" id="GO:0071555">
    <property type="term" value="P:cell wall organization"/>
    <property type="evidence" value="ECO:0007669"/>
    <property type="project" value="UniProtKB-UniRule"/>
</dbReference>
<evidence type="ECO:0000256" key="7">
    <source>
        <dbReference type="ARBA" id="ARBA00022984"/>
    </source>
</evidence>
<dbReference type="CDD" id="cd16913">
    <property type="entry name" value="YkuD_like"/>
    <property type="match status" value="1"/>
</dbReference>
<keyword evidence="8 10" id="KW-0961">Cell wall biogenesis/degradation</keyword>
<evidence type="ECO:0000256" key="2">
    <source>
        <dbReference type="ARBA" id="ARBA00005992"/>
    </source>
</evidence>
<dbReference type="SUPFAM" id="SSF141523">
    <property type="entry name" value="L,D-transpeptidase catalytic domain-like"/>
    <property type="match status" value="1"/>
</dbReference>
<dbReference type="GO" id="GO:0008360">
    <property type="term" value="P:regulation of cell shape"/>
    <property type="evidence" value="ECO:0007669"/>
    <property type="project" value="UniProtKB-UniRule"/>
</dbReference>
<keyword evidence="6 10" id="KW-0133">Cell shape</keyword>
<evidence type="ECO:0000256" key="3">
    <source>
        <dbReference type="ARBA" id="ARBA00022676"/>
    </source>
</evidence>
<feature type="active site" description="Proton donor/acceptor" evidence="10">
    <location>
        <position position="113"/>
    </location>
</feature>
<dbReference type="GO" id="GO:0071972">
    <property type="term" value="F:peptidoglycan L,D-transpeptidase activity"/>
    <property type="evidence" value="ECO:0007669"/>
    <property type="project" value="TreeGrafter"/>
</dbReference>
<comment type="pathway">
    <text evidence="9">Glycan biosynthesis.</text>
</comment>
<dbReference type="Proteomes" id="UP000322139">
    <property type="component" value="Unassembled WGS sequence"/>
</dbReference>
<evidence type="ECO:0000259" key="11">
    <source>
        <dbReference type="PROSITE" id="PS52029"/>
    </source>
</evidence>
<organism evidence="12 13">
    <name type="scientific">Bacillus infantis</name>
    <dbReference type="NCBI Taxonomy" id="324767"/>
    <lineage>
        <taxon>Bacteria</taxon>
        <taxon>Bacillati</taxon>
        <taxon>Bacillota</taxon>
        <taxon>Bacilli</taxon>
        <taxon>Bacillales</taxon>
        <taxon>Bacillaceae</taxon>
        <taxon>Bacillus</taxon>
    </lineage>
</organism>
<name>A0A5D4RDM0_9BACI</name>
<dbReference type="InterPro" id="IPR005490">
    <property type="entry name" value="LD_TPept_cat_dom"/>
</dbReference>
<dbReference type="EMBL" id="VTER01000004">
    <property type="protein sequence ID" value="TYS49407.1"/>
    <property type="molecule type" value="Genomic_DNA"/>
</dbReference>
<evidence type="ECO:0000256" key="9">
    <source>
        <dbReference type="ARBA" id="ARBA00060592"/>
    </source>
</evidence>
<keyword evidence="7 10" id="KW-0573">Peptidoglycan synthesis</keyword>
<dbReference type="InterPro" id="IPR038063">
    <property type="entry name" value="Transpep_catalytic_dom"/>
</dbReference>
<protein>
    <submittedName>
        <fullName evidence="12">L,D-transpeptidase</fullName>
    </submittedName>
</protein>
<dbReference type="AlphaFoldDB" id="A0A5D4RDM0"/>
<evidence type="ECO:0000256" key="8">
    <source>
        <dbReference type="ARBA" id="ARBA00023316"/>
    </source>
</evidence>
<feature type="domain" description="L,D-TPase catalytic" evidence="11">
    <location>
        <begin position="29"/>
        <end position="153"/>
    </location>
</feature>
<keyword evidence="5" id="KW-0378">Hydrolase</keyword>
<evidence type="ECO:0000256" key="5">
    <source>
        <dbReference type="ARBA" id="ARBA00022801"/>
    </source>
</evidence>
<comment type="pathway">
    <text evidence="1 10">Cell wall biogenesis; peptidoglycan biosynthesis.</text>
</comment>
<dbReference type="UniPathway" id="UPA00219"/>
<gene>
    <name evidence="12" type="ORF">FZD51_09385</name>
</gene>
<dbReference type="RefSeq" id="WP_148974518.1">
    <property type="nucleotide sequence ID" value="NZ_JBNIKT010000006.1"/>
</dbReference>
<comment type="caution">
    <text evidence="12">The sequence shown here is derived from an EMBL/GenBank/DDBJ whole genome shotgun (WGS) entry which is preliminary data.</text>
</comment>
<sequence>MLKMLSILALSFSFSPIWPIGPNPLPGDPFVIINKQTNELALVDENRVQTVISAATGKTADLTPEGLFTVTVKAKEPYYRRKNIPGGSPENPLGSRWIGFDAEETDGRIYGIHGTNEPGSIGKYVSSGCVRMQNEAIESLYEIIPIGTKVLVVSTGQSFEELGKEYGAISELNPVWPSKQ</sequence>
<dbReference type="Gene3D" id="2.40.440.10">
    <property type="entry name" value="L,D-transpeptidase catalytic domain-like"/>
    <property type="match status" value="1"/>
</dbReference>
<evidence type="ECO:0000256" key="4">
    <source>
        <dbReference type="ARBA" id="ARBA00022679"/>
    </source>
</evidence>